<dbReference type="Gene3D" id="3.30.1330.60">
    <property type="entry name" value="OmpA-like domain"/>
    <property type="match status" value="1"/>
</dbReference>
<proteinExistence type="predicted"/>
<reference evidence="4 5" key="1">
    <citation type="submission" date="2017-08" db="EMBL/GenBank/DDBJ databases">
        <title>Complete genome of Colwellia sp. NB097-1, a psychrophile bacterium ioslated from Bering Sea.</title>
        <authorList>
            <person name="Chen X."/>
        </authorList>
    </citation>
    <scope>NUCLEOTIDE SEQUENCE [LARGE SCALE GENOMIC DNA]</scope>
    <source>
        <strain evidence="4 5">NB097-1</strain>
    </source>
</reference>
<organism evidence="4 5">
    <name type="scientific">Cognaticolwellia beringensis</name>
    <dbReference type="NCBI Taxonomy" id="1967665"/>
    <lineage>
        <taxon>Bacteria</taxon>
        <taxon>Pseudomonadati</taxon>
        <taxon>Pseudomonadota</taxon>
        <taxon>Gammaproteobacteria</taxon>
        <taxon>Alteromonadales</taxon>
        <taxon>Colwelliaceae</taxon>
        <taxon>Cognaticolwellia</taxon>
    </lineage>
</organism>
<dbReference type="PROSITE" id="PS51123">
    <property type="entry name" value="OMPA_2"/>
    <property type="match status" value="1"/>
</dbReference>
<feature type="signal peptide" evidence="2">
    <location>
        <begin position="1"/>
        <end position="22"/>
    </location>
</feature>
<keyword evidence="1" id="KW-0472">Membrane</keyword>
<name>A0A222G7X1_9GAMM</name>
<dbReference type="RefSeq" id="WP_081150846.1">
    <property type="nucleotide sequence ID" value="NZ_CP020465.1"/>
</dbReference>
<dbReference type="KEGG" id="cber:B5D82_08725"/>
<dbReference type="PANTHER" id="PTHR30329">
    <property type="entry name" value="STATOR ELEMENT OF FLAGELLAR MOTOR COMPLEX"/>
    <property type="match status" value="1"/>
</dbReference>
<feature type="domain" description="OmpA-like" evidence="3">
    <location>
        <begin position="361"/>
        <end position="477"/>
    </location>
</feature>
<dbReference type="CDD" id="cd07185">
    <property type="entry name" value="OmpA_C-like"/>
    <property type="match status" value="1"/>
</dbReference>
<gene>
    <name evidence="4" type="ORF">B5D82_08725</name>
</gene>
<evidence type="ECO:0000256" key="1">
    <source>
        <dbReference type="PROSITE-ProRule" id="PRU00473"/>
    </source>
</evidence>
<dbReference type="InterPro" id="IPR036737">
    <property type="entry name" value="OmpA-like_sf"/>
</dbReference>
<dbReference type="InterPro" id="IPR050330">
    <property type="entry name" value="Bact_OuterMem_StrucFunc"/>
</dbReference>
<accession>A0A222G7X1</accession>
<sequence length="477" mass="53236">MKKTLIASALTLVLITGCASNATLSESEMMKQFPTLNQASQLLVQAEQDDLAFYAPEQIKAAQRAYDDALKQAKTGKNSTDITAKETVDRVNAAIAQTNKAKYVFEEAFNARKKALSVNADKLVPERFNDAEKQFKKMLAWFELGEDERAKRDINELKNQYLAIELTALKTNMLSVAKNTISTASKQDLDDVAPILFAQAQDEYQLALNTLEADRSNTQKANVHSNRAIWLIQRAQGIAEMNKYFKDAKFTEEQKLIWYQEQLEYALSPIATSLPFNLSNKEVVAYANKTLTQTSQRTDNLNSELVTLEAREARLAKDKDQAILSAQMELEQEQKAKREDNARFAGVQSLFNEEEAAVYRQLDNVLIRAQGFAFKPGGSEIESSNFPLLNKINDAISRFPNSKIVVSGHTDSTGSAELNLALSKNRAQTVANFMSQVGNIDVNRIESTGFGKEKPVASNETVEGRAQNRRVEILIIN</sequence>
<keyword evidence="5" id="KW-1185">Reference proteome</keyword>
<dbReference type="PANTHER" id="PTHR30329:SF19">
    <property type="entry name" value="OUTER MEMBRANE PROTEIN, OMPA FAMILY"/>
    <property type="match status" value="1"/>
</dbReference>
<dbReference type="PROSITE" id="PS51257">
    <property type="entry name" value="PROKAR_LIPOPROTEIN"/>
    <property type="match status" value="1"/>
</dbReference>
<dbReference type="Proteomes" id="UP000202259">
    <property type="component" value="Chromosome"/>
</dbReference>
<dbReference type="AlphaFoldDB" id="A0A222G7X1"/>
<dbReference type="InterPro" id="IPR006665">
    <property type="entry name" value="OmpA-like"/>
</dbReference>
<evidence type="ECO:0000313" key="4">
    <source>
        <dbReference type="EMBL" id="ASP47832.1"/>
    </source>
</evidence>
<dbReference type="SUPFAM" id="SSF103088">
    <property type="entry name" value="OmpA-like"/>
    <property type="match status" value="1"/>
</dbReference>
<evidence type="ECO:0000256" key="2">
    <source>
        <dbReference type="SAM" id="SignalP"/>
    </source>
</evidence>
<evidence type="ECO:0000313" key="5">
    <source>
        <dbReference type="Proteomes" id="UP000202259"/>
    </source>
</evidence>
<evidence type="ECO:0000259" key="3">
    <source>
        <dbReference type="PROSITE" id="PS51123"/>
    </source>
</evidence>
<dbReference type="OrthoDB" id="9782229at2"/>
<feature type="chain" id="PRO_5012488359" evidence="2">
    <location>
        <begin position="23"/>
        <end position="477"/>
    </location>
</feature>
<dbReference type="GO" id="GO:0016020">
    <property type="term" value="C:membrane"/>
    <property type="evidence" value="ECO:0007669"/>
    <property type="project" value="UniProtKB-UniRule"/>
</dbReference>
<dbReference type="Pfam" id="PF00691">
    <property type="entry name" value="OmpA"/>
    <property type="match status" value="1"/>
</dbReference>
<dbReference type="EMBL" id="CP020465">
    <property type="protein sequence ID" value="ASP47832.1"/>
    <property type="molecule type" value="Genomic_DNA"/>
</dbReference>
<keyword evidence="2" id="KW-0732">Signal</keyword>
<protein>
    <submittedName>
        <fullName evidence="4">OmpA family protein</fullName>
    </submittedName>
</protein>